<keyword evidence="1" id="KW-1133">Transmembrane helix</keyword>
<protein>
    <submittedName>
        <fullName evidence="2">Uncharacterized protein</fullName>
    </submittedName>
</protein>
<feature type="transmembrane region" description="Helical" evidence="1">
    <location>
        <begin position="36"/>
        <end position="55"/>
    </location>
</feature>
<reference evidence="2" key="1">
    <citation type="submission" date="2020-07" db="EMBL/GenBank/DDBJ databases">
        <authorList>
            <person name="Lin J."/>
        </authorList>
    </citation>
    <scope>NUCLEOTIDE SEQUENCE</scope>
</reference>
<keyword evidence="1" id="KW-0472">Membrane</keyword>
<evidence type="ECO:0000313" key="2">
    <source>
        <dbReference type="EMBL" id="CAD1817147.1"/>
    </source>
</evidence>
<evidence type="ECO:0000256" key="1">
    <source>
        <dbReference type="SAM" id="Phobius"/>
    </source>
</evidence>
<proteinExistence type="predicted"/>
<dbReference type="EMBL" id="LR862129">
    <property type="protein sequence ID" value="CAD1817147.1"/>
    <property type="molecule type" value="Genomic_DNA"/>
</dbReference>
<sequence length="173" mass="21039">MNLVLAHGIWSMRFGFGSWDMVHKVWFWFMGFGHEVWFWLMGFVYEFGFGSWDLVHESYGARRRIPFISLMAKLGYHYGTLRSWVACQLLERCMIRPSNSELKNYPCNLRQLLSVYEWLVNRKPGKAVYYNHWVDFWYRGPRKFASQLRKDSISEEERKKHQLILRMDIWQHS</sequence>
<keyword evidence="1" id="KW-0812">Transmembrane</keyword>
<organism evidence="2">
    <name type="scientific">Ananas comosus var. bracteatus</name>
    <name type="common">red pineapple</name>
    <dbReference type="NCBI Taxonomy" id="296719"/>
    <lineage>
        <taxon>Eukaryota</taxon>
        <taxon>Viridiplantae</taxon>
        <taxon>Streptophyta</taxon>
        <taxon>Embryophyta</taxon>
        <taxon>Tracheophyta</taxon>
        <taxon>Spermatophyta</taxon>
        <taxon>Magnoliopsida</taxon>
        <taxon>Liliopsida</taxon>
        <taxon>Poales</taxon>
        <taxon>Bromeliaceae</taxon>
        <taxon>Bromelioideae</taxon>
        <taxon>Ananas</taxon>
    </lineage>
</organism>
<dbReference type="AlphaFoldDB" id="A0A6V7NF66"/>
<accession>A0A6V7NF66</accession>
<name>A0A6V7NF66_ANACO</name>
<gene>
    <name evidence="2" type="ORF">CB5_LOCUS358</name>
</gene>